<dbReference type="GO" id="GO:0009847">
    <property type="term" value="P:spore germination"/>
    <property type="evidence" value="ECO:0007669"/>
    <property type="project" value="InterPro"/>
</dbReference>
<reference evidence="4 5" key="1">
    <citation type="submission" date="2019-02" db="EMBL/GenBank/DDBJ databases">
        <title>Genomic Encyclopedia of Type Strains, Phase IV (KMG-IV): sequencing the most valuable type-strain genomes for metagenomic binning, comparative biology and taxonomic classification.</title>
        <authorList>
            <person name="Goeker M."/>
        </authorList>
    </citation>
    <scope>NUCLEOTIDE SEQUENCE [LARGE SCALE GENOMIC DNA]</scope>
    <source>
        <strain evidence="4 5">DSM 29486</strain>
    </source>
</reference>
<dbReference type="EMBL" id="SGXF01000002">
    <property type="protein sequence ID" value="RZT00995.1"/>
    <property type="molecule type" value="Genomic_DNA"/>
</dbReference>
<dbReference type="GO" id="GO:0016020">
    <property type="term" value="C:membrane"/>
    <property type="evidence" value="ECO:0007669"/>
    <property type="project" value="InterPro"/>
</dbReference>
<dbReference type="PANTHER" id="PTHR22550">
    <property type="entry name" value="SPORE GERMINATION PROTEIN"/>
    <property type="match status" value="1"/>
</dbReference>
<feature type="transmembrane region" description="Helical" evidence="3">
    <location>
        <begin position="397"/>
        <end position="417"/>
    </location>
</feature>
<dbReference type="AlphaFoldDB" id="A0A4Q7PKF2"/>
<keyword evidence="2 3" id="KW-0472">Membrane</keyword>
<protein>
    <submittedName>
        <fullName evidence="4">Stage V sporulation protein AF</fullName>
    </submittedName>
</protein>
<evidence type="ECO:0000313" key="5">
    <source>
        <dbReference type="Proteomes" id="UP000292927"/>
    </source>
</evidence>
<proteinExistence type="inferred from homology"/>
<name>A0A4Q7PKF2_9FIRM</name>
<evidence type="ECO:0000313" key="4">
    <source>
        <dbReference type="EMBL" id="RZT00995.1"/>
    </source>
</evidence>
<feature type="transmembrane region" description="Helical" evidence="3">
    <location>
        <begin position="424"/>
        <end position="451"/>
    </location>
</feature>
<evidence type="ECO:0000256" key="3">
    <source>
        <dbReference type="SAM" id="Phobius"/>
    </source>
</evidence>
<comment type="similarity">
    <text evidence="1">Belongs to the GerABKA family.</text>
</comment>
<dbReference type="PANTHER" id="PTHR22550:SF9">
    <property type="entry name" value="STAGE V SPORULATION PROTEIN AF"/>
    <property type="match status" value="1"/>
</dbReference>
<dbReference type="Pfam" id="PF03323">
    <property type="entry name" value="GerA"/>
    <property type="match status" value="1"/>
</dbReference>
<dbReference type="PIRSF" id="PIRSF005690">
    <property type="entry name" value="GerBA"/>
    <property type="match status" value="1"/>
</dbReference>
<feature type="transmembrane region" description="Helical" evidence="3">
    <location>
        <begin position="305"/>
        <end position="323"/>
    </location>
</feature>
<comment type="caution">
    <text evidence="4">The sequence shown here is derived from an EMBL/GenBank/DDBJ whole genome shotgun (WGS) entry which is preliminary data.</text>
</comment>
<sequence length="486" mass="55741">MGQERKLDRMKLDDMKKVRVESSLEQNMAFMKKQLCLDKNFDIVYRVVQLGDRKGALYFIDGFTKDEILEKIIEFMMKQGAEGLPPEPHMFSKELMPYGEIELVDQMDQLVTKLLSGVSCLIVDGYDRAITIDCRTYPSRSVQEPEKDKVLRGSRDGFVETLVFNTALIRRRIRDPYLTMEVLQAGERSRTDIALCYIEDRVDTKLLDEVKKKINHLKVDALTMNQQSLAECLYPYKWYNPFPKFKFSERPDTAAASMLEGNIIILVDNSPSAMILPSSAFDIIEEADDYYFPPMTGTYLRLSRFLITLVTLLLTPVFLLLVQNPQWLPEWLEFVRLADEVNVPIIFQLLILELAIDGLRLAAVNTPSMLTTPLSIIAALVLGEFSVKSGWFNSETMLYMAFVTVANYSQASFEMGYALKFMRILILVLTALFNVWGFAAGIAIVVLAVGFNRTISGKSYIYPLLPFSWKEFKARFFRQRLPHEID</sequence>
<dbReference type="Proteomes" id="UP000292927">
    <property type="component" value="Unassembled WGS sequence"/>
</dbReference>
<keyword evidence="5" id="KW-1185">Reference proteome</keyword>
<evidence type="ECO:0000256" key="2">
    <source>
        <dbReference type="ARBA" id="ARBA00023136"/>
    </source>
</evidence>
<evidence type="ECO:0000256" key="1">
    <source>
        <dbReference type="ARBA" id="ARBA00005278"/>
    </source>
</evidence>
<keyword evidence="3" id="KW-1133">Transmembrane helix</keyword>
<keyword evidence="3" id="KW-0812">Transmembrane</keyword>
<organism evidence="4 5">
    <name type="scientific">Cuneatibacter caecimuris</name>
    <dbReference type="NCBI Taxonomy" id="1796618"/>
    <lineage>
        <taxon>Bacteria</taxon>
        <taxon>Bacillati</taxon>
        <taxon>Bacillota</taxon>
        <taxon>Clostridia</taxon>
        <taxon>Lachnospirales</taxon>
        <taxon>Lachnospiraceae</taxon>
        <taxon>Cuneatibacter</taxon>
    </lineage>
</organism>
<accession>A0A4Q7PKF2</accession>
<gene>
    <name evidence="4" type="ORF">EV209_1432</name>
</gene>
<dbReference type="InterPro" id="IPR004995">
    <property type="entry name" value="Spore_Ger"/>
</dbReference>
<dbReference type="InterPro" id="IPR050768">
    <property type="entry name" value="UPF0353/GerABKA_families"/>
</dbReference>
<feature type="transmembrane region" description="Helical" evidence="3">
    <location>
        <begin position="370"/>
        <end position="391"/>
    </location>
</feature>